<dbReference type="GO" id="GO:0005886">
    <property type="term" value="C:plasma membrane"/>
    <property type="evidence" value="ECO:0007669"/>
    <property type="project" value="TreeGrafter"/>
</dbReference>
<evidence type="ECO:0000256" key="8">
    <source>
        <dbReference type="ARBA" id="ARBA00023136"/>
    </source>
</evidence>
<evidence type="ECO:0000256" key="4">
    <source>
        <dbReference type="ARBA" id="ARBA00022692"/>
    </source>
</evidence>
<keyword evidence="4 11" id="KW-0812">Transmembrane</keyword>
<keyword evidence="10 11" id="KW-0407">Ion channel</keyword>
<dbReference type="GO" id="GO:0015280">
    <property type="term" value="F:ligand-gated sodium channel activity"/>
    <property type="evidence" value="ECO:0007669"/>
    <property type="project" value="TreeGrafter"/>
</dbReference>
<keyword evidence="2 11" id="KW-0813">Transport</keyword>
<dbReference type="Proteomes" id="UP001249851">
    <property type="component" value="Unassembled WGS sequence"/>
</dbReference>
<dbReference type="EMBL" id="JARQWQ010000015">
    <property type="protein sequence ID" value="KAK2566968.1"/>
    <property type="molecule type" value="Genomic_DNA"/>
</dbReference>
<evidence type="ECO:0000256" key="6">
    <source>
        <dbReference type="ARBA" id="ARBA00023053"/>
    </source>
</evidence>
<evidence type="ECO:0000313" key="14">
    <source>
        <dbReference type="EMBL" id="KAK2566968.1"/>
    </source>
</evidence>
<dbReference type="InterPro" id="IPR001873">
    <property type="entry name" value="ENaC"/>
</dbReference>
<evidence type="ECO:0000256" key="1">
    <source>
        <dbReference type="ARBA" id="ARBA00004141"/>
    </source>
</evidence>
<keyword evidence="7 11" id="KW-0406">Ion transport</keyword>
<dbReference type="AlphaFoldDB" id="A0AAD9QT25"/>
<evidence type="ECO:0000256" key="9">
    <source>
        <dbReference type="ARBA" id="ARBA00023201"/>
    </source>
</evidence>
<evidence type="ECO:0000256" key="5">
    <source>
        <dbReference type="ARBA" id="ARBA00022989"/>
    </source>
</evidence>
<keyword evidence="3 11" id="KW-0894">Sodium channel</keyword>
<feature type="compositionally biased region" description="Basic and acidic residues" evidence="12">
    <location>
        <begin position="156"/>
        <end position="166"/>
    </location>
</feature>
<reference evidence="14" key="1">
    <citation type="journal article" date="2023" name="G3 (Bethesda)">
        <title>Whole genome assembly and annotation of the endangered Caribbean coral Acropora cervicornis.</title>
        <authorList>
            <person name="Selwyn J.D."/>
            <person name="Vollmer S.V."/>
        </authorList>
    </citation>
    <scope>NUCLEOTIDE SEQUENCE</scope>
    <source>
        <strain evidence="14">K2</strain>
    </source>
</reference>
<keyword evidence="9 11" id="KW-0739">Sodium transport</keyword>
<dbReference type="Gene3D" id="2.60.470.10">
    <property type="entry name" value="Acid-sensing ion channels like domains"/>
    <property type="match status" value="1"/>
</dbReference>
<accession>A0AAD9QT25</accession>
<keyword evidence="8 13" id="KW-0472">Membrane</keyword>
<comment type="caution">
    <text evidence="14">The sequence shown here is derived from an EMBL/GenBank/DDBJ whole genome shotgun (WGS) entry which is preliminary data.</text>
</comment>
<evidence type="ECO:0000256" key="12">
    <source>
        <dbReference type="SAM" id="MobiDB-lite"/>
    </source>
</evidence>
<evidence type="ECO:0000313" key="15">
    <source>
        <dbReference type="Proteomes" id="UP001249851"/>
    </source>
</evidence>
<evidence type="ECO:0000256" key="7">
    <source>
        <dbReference type="ARBA" id="ARBA00023065"/>
    </source>
</evidence>
<feature type="transmembrane region" description="Helical" evidence="13">
    <location>
        <begin position="76"/>
        <end position="97"/>
    </location>
</feature>
<dbReference type="PRINTS" id="PR01078">
    <property type="entry name" value="AMINACHANNEL"/>
</dbReference>
<evidence type="ECO:0000256" key="3">
    <source>
        <dbReference type="ARBA" id="ARBA00022461"/>
    </source>
</evidence>
<evidence type="ECO:0000256" key="11">
    <source>
        <dbReference type="RuleBase" id="RU000679"/>
    </source>
</evidence>
<keyword evidence="5 13" id="KW-1133">Transmembrane helix</keyword>
<reference evidence="14" key="2">
    <citation type="journal article" date="2023" name="Science">
        <title>Genomic signatures of disease resistance in endangered staghorn corals.</title>
        <authorList>
            <person name="Vollmer S.V."/>
            <person name="Selwyn J.D."/>
            <person name="Despard B.A."/>
            <person name="Roesel C.L."/>
        </authorList>
    </citation>
    <scope>NUCLEOTIDE SEQUENCE</scope>
    <source>
        <strain evidence="14">K2</strain>
    </source>
</reference>
<comment type="similarity">
    <text evidence="11">Belongs to the amiloride-sensitive sodium channel (TC 1.A.6) family.</text>
</comment>
<feature type="region of interest" description="Disordered" evidence="12">
    <location>
        <begin position="156"/>
        <end position="179"/>
    </location>
</feature>
<dbReference type="PANTHER" id="PTHR11690">
    <property type="entry name" value="AMILORIDE-SENSITIVE SODIUM CHANNEL-RELATED"/>
    <property type="match status" value="1"/>
</dbReference>
<protein>
    <submittedName>
        <fullName evidence="14">Amiloride-sensitive sodium channel subunit alpha</fullName>
    </submittedName>
</protein>
<proteinExistence type="inferred from homology"/>
<name>A0AAD9QT25_ACRCE</name>
<dbReference type="Pfam" id="PF00858">
    <property type="entry name" value="ASC"/>
    <property type="match status" value="1"/>
</dbReference>
<gene>
    <name evidence="14" type="ORF">P5673_008730</name>
</gene>
<evidence type="ECO:0000256" key="13">
    <source>
        <dbReference type="SAM" id="Phobius"/>
    </source>
</evidence>
<organism evidence="14 15">
    <name type="scientific">Acropora cervicornis</name>
    <name type="common">Staghorn coral</name>
    <dbReference type="NCBI Taxonomy" id="6130"/>
    <lineage>
        <taxon>Eukaryota</taxon>
        <taxon>Metazoa</taxon>
        <taxon>Cnidaria</taxon>
        <taxon>Anthozoa</taxon>
        <taxon>Hexacorallia</taxon>
        <taxon>Scleractinia</taxon>
        <taxon>Astrocoeniina</taxon>
        <taxon>Acroporidae</taxon>
        <taxon>Acropora</taxon>
    </lineage>
</organism>
<evidence type="ECO:0000256" key="10">
    <source>
        <dbReference type="ARBA" id="ARBA00023303"/>
    </source>
</evidence>
<keyword evidence="6" id="KW-0915">Sodium</keyword>
<keyword evidence="15" id="KW-1185">Reference proteome</keyword>
<sequence length="412" mass="46654">MHAQESIGSNADFTSRKSSIDTWKIDAQVRSQQTSLAPKMSKIKGSMRTLLHEFAKETTAHGIGKIDSADSIIWRIFWALAVMAGTGMVIYQGILLLETYLSKPVKSDIDVTYSRTVKFPAVTVCNLNMLKKSSVRNFDGAKKIIASFDDFMEGKKRDGENEHLPSDSESNTSFGPPDQRRELMKKSLKMDHSGAEEHLSLSNVTVDSQAYAEDLIVRMLAAYDDKLLREGGHPFHEFVFRCNWQDFNCKEGDFLNYWTRTWNWRYGNCFSFNSGATSDGKKAPVLTSTKPGPKFGLTLDLFVNQMEYIPSLTQEAGVRVLLTPQRVIPFPVDEGFTVSPGFSTSVGLRQLQIKRVDPFKNGSCYEKDTLEAGSIYNKRHKGSTYTVQVCFALDFNFLFVWGLLEKWQKWQK</sequence>
<dbReference type="PANTHER" id="PTHR11690:SF248">
    <property type="entry name" value="PICKPOCKET 17, ISOFORM A"/>
    <property type="match status" value="1"/>
</dbReference>
<comment type="subcellular location">
    <subcellularLocation>
        <location evidence="1">Membrane</location>
        <topology evidence="1">Multi-pass membrane protein</topology>
    </subcellularLocation>
</comment>
<evidence type="ECO:0000256" key="2">
    <source>
        <dbReference type="ARBA" id="ARBA00022448"/>
    </source>
</evidence>